<dbReference type="EMBL" id="DXHV01000063">
    <property type="protein sequence ID" value="HIW00845.1"/>
    <property type="molecule type" value="Genomic_DNA"/>
</dbReference>
<accession>A0A9D1TPM9</accession>
<proteinExistence type="inferred from homology"/>
<evidence type="ECO:0000313" key="4">
    <source>
        <dbReference type="Proteomes" id="UP000886752"/>
    </source>
</evidence>
<comment type="caution">
    <text evidence="3">The sequence shown here is derived from an EMBL/GenBank/DDBJ whole genome shotgun (WGS) entry which is preliminary data.</text>
</comment>
<name>A0A9D1TPM9_9BACT</name>
<dbReference type="Proteomes" id="UP000886752">
    <property type="component" value="Unassembled WGS sequence"/>
</dbReference>
<evidence type="ECO:0000256" key="1">
    <source>
        <dbReference type="ARBA" id="ARBA00005541"/>
    </source>
</evidence>
<dbReference type="PANTHER" id="PTHR38432">
    <property type="entry name" value="TELA-LIKE PROTEIN SAOUHSC_01408"/>
    <property type="match status" value="1"/>
</dbReference>
<evidence type="ECO:0000313" key="3">
    <source>
        <dbReference type="EMBL" id="HIW00845.1"/>
    </source>
</evidence>
<dbReference type="PIRSF" id="PIRSF026508">
    <property type="entry name" value="TelA"/>
    <property type="match status" value="1"/>
</dbReference>
<dbReference type="AlphaFoldDB" id="A0A9D1TPM9"/>
<sequence length="378" mass="41837">MSADIISAPFTTLADAPMPDAAPSEQKVTAIASAINFDDPTLTISYGSKTMNEIAKFADSLLANVRVKDAGPVGASLEELMGKVKDIDVTQIAKPEKSLLSSIPLIGGLFNSMERTLARFDTLLDQVEGISDKLESAMFGLLKDIQVLEQLYTYNKNFYEDLTAAIVAGERRLQEARSKELPALEETARQSGSALDAQKVHDFAERLNRFERRLHDLKLSRTITLQTAPQIRMIQNNDQTLAEKIQTSILATIPIWKNQMVLALSIHGQHKAAQLQKEVADTTNALLSKNAEMLQASTTAAAREVERSIVDVETLRDVHSRLLATIAETLSIAQQGRQRRRDVEQELIHMEEDLKKQLTSLAQQKVEQTVAGQHVANR</sequence>
<reference evidence="3" key="2">
    <citation type="submission" date="2021-04" db="EMBL/GenBank/DDBJ databases">
        <authorList>
            <person name="Gilroy R."/>
        </authorList>
    </citation>
    <scope>NUCLEOTIDE SEQUENCE</scope>
    <source>
        <strain evidence="3">ChiHecec2B26-446</strain>
    </source>
</reference>
<gene>
    <name evidence="3" type="ORF">H9894_06615</name>
</gene>
<reference evidence="3" key="1">
    <citation type="journal article" date="2021" name="PeerJ">
        <title>Extensive microbial diversity within the chicken gut microbiome revealed by metagenomics and culture.</title>
        <authorList>
            <person name="Gilroy R."/>
            <person name="Ravi A."/>
            <person name="Getino M."/>
            <person name="Pursley I."/>
            <person name="Horton D.L."/>
            <person name="Alikhan N.F."/>
            <person name="Baker D."/>
            <person name="Gharbi K."/>
            <person name="Hall N."/>
            <person name="Watson M."/>
            <person name="Adriaenssens E.M."/>
            <person name="Foster-Nyarko E."/>
            <person name="Jarju S."/>
            <person name="Secka A."/>
            <person name="Antonio M."/>
            <person name="Oren A."/>
            <person name="Chaudhuri R.R."/>
            <person name="La Ragione R."/>
            <person name="Hildebrand F."/>
            <person name="Pallen M.J."/>
        </authorList>
    </citation>
    <scope>NUCLEOTIDE SEQUENCE</scope>
    <source>
        <strain evidence="3">ChiHecec2B26-446</strain>
    </source>
</reference>
<dbReference type="InterPro" id="IPR008863">
    <property type="entry name" value="Toxic_anion-R_TelA"/>
</dbReference>
<dbReference type="Pfam" id="PF05816">
    <property type="entry name" value="TelA"/>
    <property type="match status" value="1"/>
</dbReference>
<protein>
    <submittedName>
        <fullName evidence="3">Toxic anion resistance protein</fullName>
    </submittedName>
</protein>
<organism evidence="3 4">
    <name type="scientific">Candidatus Desulfovibrio intestinipullorum</name>
    <dbReference type="NCBI Taxonomy" id="2838536"/>
    <lineage>
        <taxon>Bacteria</taxon>
        <taxon>Pseudomonadati</taxon>
        <taxon>Thermodesulfobacteriota</taxon>
        <taxon>Desulfovibrionia</taxon>
        <taxon>Desulfovibrionales</taxon>
        <taxon>Desulfovibrionaceae</taxon>
        <taxon>Desulfovibrio</taxon>
    </lineage>
</organism>
<evidence type="ECO:0000256" key="2">
    <source>
        <dbReference type="PIRNR" id="PIRNR026508"/>
    </source>
</evidence>
<dbReference type="PANTHER" id="PTHR38432:SF1">
    <property type="entry name" value="TELA-LIKE PROTEIN SAOUHSC_01408"/>
    <property type="match status" value="1"/>
</dbReference>
<comment type="similarity">
    <text evidence="1 2">Belongs to the TelA family.</text>
</comment>